<dbReference type="InterPro" id="IPR044925">
    <property type="entry name" value="His-Me_finger_sf"/>
</dbReference>
<dbReference type="InterPro" id="IPR007346">
    <property type="entry name" value="Endonuclease-I"/>
</dbReference>
<keyword evidence="2" id="KW-0378">Hydrolase</keyword>
<name>A0AAD7QD92_QUISA</name>
<dbReference type="GO" id="GO:0004518">
    <property type="term" value="F:nuclease activity"/>
    <property type="evidence" value="ECO:0007669"/>
    <property type="project" value="UniProtKB-KW"/>
</dbReference>
<feature type="compositionally biased region" description="Polar residues" evidence="3">
    <location>
        <begin position="26"/>
        <end position="44"/>
    </location>
</feature>
<dbReference type="SUPFAM" id="SSF54060">
    <property type="entry name" value="His-Me finger endonucleases"/>
    <property type="match status" value="1"/>
</dbReference>
<evidence type="ECO:0000256" key="2">
    <source>
        <dbReference type="ARBA" id="ARBA00022801"/>
    </source>
</evidence>
<evidence type="ECO:0000313" key="5">
    <source>
        <dbReference type="Proteomes" id="UP001163823"/>
    </source>
</evidence>
<dbReference type="Pfam" id="PF04231">
    <property type="entry name" value="Endonuclease_1"/>
    <property type="match status" value="1"/>
</dbReference>
<evidence type="ECO:0000256" key="3">
    <source>
        <dbReference type="SAM" id="MobiDB-lite"/>
    </source>
</evidence>
<gene>
    <name evidence="4" type="ORF">O6P43_002768</name>
</gene>
<dbReference type="AlphaFoldDB" id="A0AAD7QD92"/>
<reference evidence="4" key="1">
    <citation type="journal article" date="2023" name="Science">
        <title>Elucidation of the pathway for biosynthesis of saponin adjuvants from the soapbark tree.</title>
        <authorList>
            <person name="Reed J."/>
            <person name="Orme A."/>
            <person name="El-Demerdash A."/>
            <person name="Owen C."/>
            <person name="Martin L.B.B."/>
            <person name="Misra R.C."/>
            <person name="Kikuchi S."/>
            <person name="Rejzek M."/>
            <person name="Martin A.C."/>
            <person name="Harkess A."/>
            <person name="Leebens-Mack J."/>
            <person name="Louveau T."/>
            <person name="Stephenson M.J."/>
            <person name="Osbourn A."/>
        </authorList>
    </citation>
    <scope>NUCLEOTIDE SEQUENCE</scope>
    <source>
        <strain evidence="4">S10</strain>
    </source>
</reference>
<dbReference type="Proteomes" id="UP001163823">
    <property type="component" value="Chromosome 2"/>
</dbReference>
<keyword evidence="5" id="KW-1185">Reference proteome</keyword>
<evidence type="ECO:0000256" key="1">
    <source>
        <dbReference type="ARBA" id="ARBA00022722"/>
    </source>
</evidence>
<organism evidence="4 5">
    <name type="scientific">Quillaja saponaria</name>
    <name type="common">Soap bark tree</name>
    <dbReference type="NCBI Taxonomy" id="32244"/>
    <lineage>
        <taxon>Eukaryota</taxon>
        <taxon>Viridiplantae</taxon>
        <taxon>Streptophyta</taxon>
        <taxon>Embryophyta</taxon>
        <taxon>Tracheophyta</taxon>
        <taxon>Spermatophyta</taxon>
        <taxon>Magnoliopsida</taxon>
        <taxon>eudicotyledons</taxon>
        <taxon>Gunneridae</taxon>
        <taxon>Pentapetalae</taxon>
        <taxon>rosids</taxon>
        <taxon>fabids</taxon>
        <taxon>Fabales</taxon>
        <taxon>Quillajaceae</taxon>
        <taxon>Quillaja</taxon>
    </lineage>
</organism>
<dbReference type="KEGG" id="qsa:O6P43_002768"/>
<feature type="region of interest" description="Disordered" evidence="3">
    <location>
        <begin position="379"/>
        <end position="403"/>
    </location>
</feature>
<sequence>MEYQTVVGSKINLKNSLLEAYKLRPTSSSSGNHDVSFNSATTGPKSPAILSHRRTTGHNWISRATNLKSLIPISHTCKRGLWISVWLRCFNISWRSLSQLISFYLLFLNLAAEAHEYPTPFPYTCDDINNYYAHVKHLKGEALKKKLNSIIAPHRSLSYKEVWNALKILDAADVDKPEASLGIVEIYSLRVVSKHLSGKPEGWNREHLWPRSYGLTDGPSLTDLHNIRPADVNVNASRGNKYYGECKINSTKCLKPANKEAALDTETDKKTWAPPMQVRGDIARALMYMAVCYGFHQPGGSRVLHLSDSPNLENSEMGLLSTLLKWNEMDPPSREEKLRNERICRIYQYNRNPFVDHPEYVNLIWKQVVPSRASKKNISSSEREFQHGINHRKNASFSSELEK</sequence>
<dbReference type="PANTHER" id="PTHR33607:SF2">
    <property type="entry name" value="ENDONUCLEASE-1"/>
    <property type="match status" value="1"/>
</dbReference>
<feature type="region of interest" description="Disordered" evidence="3">
    <location>
        <begin position="26"/>
        <end position="45"/>
    </location>
</feature>
<accession>A0AAD7QD92</accession>
<comment type="caution">
    <text evidence="4">The sequence shown here is derived from an EMBL/GenBank/DDBJ whole genome shotgun (WGS) entry which is preliminary data.</text>
</comment>
<proteinExistence type="predicted"/>
<keyword evidence="1" id="KW-0540">Nuclease</keyword>
<dbReference type="GO" id="GO:0016787">
    <property type="term" value="F:hydrolase activity"/>
    <property type="evidence" value="ECO:0007669"/>
    <property type="project" value="UniProtKB-KW"/>
</dbReference>
<dbReference type="PANTHER" id="PTHR33607">
    <property type="entry name" value="ENDONUCLEASE-1"/>
    <property type="match status" value="1"/>
</dbReference>
<dbReference type="EMBL" id="JARAOO010000002">
    <property type="protein sequence ID" value="KAJ7979361.1"/>
    <property type="molecule type" value="Genomic_DNA"/>
</dbReference>
<evidence type="ECO:0000313" key="4">
    <source>
        <dbReference type="EMBL" id="KAJ7979361.1"/>
    </source>
</evidence>
<protein>
    <submittedName>
        <fullName evidence="4">Extracellular ribonuclease</fullName>
    </submittedName>
</protein>